<dbReference type="PIRSF" id="PIRSF035905">
    <property type="entry name" value="UCP035905_mp"/>
    <property type="match status" value="1"/>
</dbReference>
<feature type="transmembrane region" description="Helical" evidence="2">
    <location>
        <begin position="869"/>
        <end position="886"/>
    </location>
</feature>
<dbReference type="PANTHER" id="PTHR38434">
    <property type="entry name" value="BLL2549 PROTEIN"/>
    <property type="match status" value="1"/>
</dbReference>
<evidence type="ECO:0000313" key="3">
    <source>
        <dbReference type="EMBL" id="PPC77318.1"/>
    </source>
</evidence>
<protein>
    <recommendedName>
        <fullName evidence="5">DUF2339 domain-containing protein</fullName>
    </recommendedName>
</protein>
<keyword evidence="2" id="KW-0812">Transmembrane</keyword>
<gene>
    <name evidence="3" type="ORF">C4K68_10620</name>
</gene>
<feature type="transmembrane region" description="Helical" evidence="2">
    <location>
        <begin position="506"/>
        <end position="523"/>
    </location>
</feature>
<feature type="transmembrane region" description="Helical" evidence="2">
    <location>
        <begin position="801"/>
        <end position="819"/>
    </location>
</feature>
<feature type="transmembrane region" description="Helical" evidence="2">
    <location>
        <begin position="313"/>
        <end position="331"/>
    </location>
</feature>
<keyword evidence="2" id="KW-1133">Transmembrane helix</keyword>
<evidence type="ECO:0000256" key="1">
    <source>
        <dbReference type="SAM" id="MobiDB-lite"/>
    </source>
</evidence>
<dbReference type="InterPro" id="IPR014600">
    <property type="entry name" value="UCP035905_mem"/>
</dbReference>
<feature type="compositionally biased region" description="Polar residues" evidence="1">
    <location>
        <begin position="85"/>
        <end position="108"/>
    </location>
</feature>
<feature type="transmembrane region" description="Helical" evidence="2">
    <location>
        <begin position="590"/>
        <end position="608"/>
    </location>
</feature>
<feature type="transmembrane region" description="Helical" evidence="2">
    <location>
        <begin position="898"/>
        <end position="915"/>
    </location>
</feature>
<feature type="transmembrane region" description="Helical" evidence="2">
    <location>
        <begin position="474"/>
        <end position="494"/>
    </location>
</feature>
<evidence type="ECO:0008006" key="5">
    <source>
        <dbReference type="Google" id="ProtNLM"/>
    </source>
</evidence>
<dbReference type="Proteomes" id="UP000238196">
    <property type="component" value="Unassembled WGS sequence"/>
</dbReference>
<organism evidence="3 4">
    <name type="scientific">Proteobacteria bacterium 228</name>
    <dbReference type="NCBI Taxonomy" id="2083153"/>
    <lineage>
        <taxon>Bacteria</taxon>
        <taxon>Pseudomonadati</taxon>
        <taxon>Pseudomonadota</taxon>
    </lineage>
</organism>
<dbReference type="OrthoDB" id="207428at2"/>
<feature type="transmembrane region" description="Helical" evidence="2">
    <location>
        <begin position="705"/>
        <end position="725"/>
    </location>
</feature>
<dbReference type="AlphaFoldDB" id="A0A2S5KRC7"/>
<accession>A0A2S5KRC7</accession>
<feature type="transmembrane region" description="Helical" evidence="2">
    <location>
        <begin position="397"/>
        <end position="417"/>
    </location>
</feature>
<feature type="transmembrane region" description="Helical" evidence="2">
    <location>
        <begin position="646"/>
        <end position="662"/>
    </location>
</feature>
<feature type="region of interest" description="Disordered" evidence="1">
    <location>
        <begin position="47"/>
        <end position="128"/>
    </location>
</feature>
<feature type="compositionally biased region" description="Low complexity" evidence="1">
    <location>
        <begin position="47"/>
        <end position="84"/>
    </location>
</feature>
<feature type="transmembrane region" description="Helical" evidence="2">
    <location>
        <begin position="343"/>
        <end position="362"/>
    </location>
</feature>
<sequence>MESLMMLLGLGLLLALGFSLIGVPLLMRKVNRLEQQLWDVQHQLAQRSQSQQQPTSSATTAAASVSTAEQPASAASTVSPASDSIRPSQSPAKESTAQADTHNTSAQPSPWGRQAPAETQRAASTESLQQLAAQAPSSLFDKLLALGKGHFTQDNWPVLTGIIVLFFGVSYLIKYAADNNLLPIELRLLGVMLLGAVLIGVGWRMRHRDSHYSTLLQGGGFGLLFITLFATYRFYGLLPASVTFAAMFGVVLFASYLAVRQNSLILAVLGSLGGYLAPLLASSDSGNHIGLFSYYEVLNLGLLAMAWFKAWRLLNLIGFVFCFTLLGMWMAHGYSPADQLSTGVFVALYFLHYAVLSLLYGLRRAPRFRDYLDATLLFGTPTVCAGLNYLLLNDLDYGLPLATLAMASVYALMAFWLHARQQLSLLQDTYAALTLMLATLAIAYAASDFWTGAIYALEGAGCVWISHRTQRPLLGYWGILVQLISGYYFADASLYQSPTSLLDPTLLGHVLLVAAALLSMGWLPHQTQAMSALGKRLLQLPAIDSISQLLRYALAVWSLGWWLHFGCEAVPLIFNNGIEGSPYDYRWQPGWMAFWTLSLLITSILHSITRWSLLTAAPAIWLGLGSATLVCQMAEYQHLGFAAGQGWSWLWLGAFYLALWWHDQPLFADQPPRGADALHAWLGLLWTAAVSQEIYWQASHRLGSADWGLCLALLPWMIALLKMTYYRGWPFARHQRGYGWLLQASALVLVAGSLLTLILPGDLPPWPSIPLLNPLDLLLMAAAAVLCLARSQLQLERLSVGGWLVVGLIGLAQLSAIGLRTLHHWLDVPYTLWGLFASSAAQAWLSILWCFCGLALAIVGNRKLASRPVWYAGAGLLVVVLAKLYLVDLHGTGTLARVVSFIGVGLLLVVVGYWFPVPKQTTSQAQHDAPLP</sequence>
<dbReference type="Pfam" id="PF10101">
    <property type="entry name" value="DUF2339"/>
    <property type="match status" value="1"/>
</dbReference>
<dbReference type="EMBL" id="PRLP01000034">
    <property type="protein sequence ID" value="PPC77318.1"/>
    <property type="molecule type" value="Genomic_DNA"/>
</dbReference>
<dbReference type="PANTHER" id="PTHR38434:SF1">
    <property type="entry name" value="BLL2549 PROTEIN"/>
    <property type="match status" value="1"/>
</dbReference>
<feature type="transmembrane region" description="Helical" evidence="2">
    <location>
        <begin position="156"/>
        <end position="174"/>
    </location>
</feature>
<feature type="transmembrane region" description="Helical" evidence="2">
    <location>
        <begin position="241"/>
        <end position="259"/>
    </location>
</feature>
<evidence type="ECO:0000256" key="2">
    <source>
        <dbReference type="SAM" id="Phobius"/>
    </source>
</evidence>
<feature type="transmembrane region" description="Helical" evidence="2">
    <location>
        <begin position="289"/>
        <end position="308"/>
    </location>
</feature>
<name>A0A2S5KRC7_9PROT</name>
<feature type="transmembrane region" description="Helical" evidence="2">
    <location>
        <begin position="6"/>
        <end position="27"/>
    </location>
</feature>
<feature type="transmembrane region" description="Helical" evidence="2">
    <location>
        <begin position="559"/>
        <end position="578"/>
    </location>
</feature>
<feature type="transmembrane region" description="Helical" evidence="2">
    <location>
        <begin position="429"/>
        <end position="447"/>
    </location>
</feature>
<feature type="transmembrane region" description="Helical" evidence="2">
    <location>
        <begin position="374"/>
        <end position="391"/>
    </location>
</feature>
<feature type="transmembrane region" description="Helical" evidence="2">
    <location>
        <begin position="215"/>
        <end position="235"/>
    </location>
</feature>
<proteinExistence type="predicted"/>
<feature type="transmembrane region" description="Helical" evidence="2">
    <location>
        <begin position="771"/>
        <end position="789"/>
    </location>
</feature>
<reference evidence="3 4" key="1">
    <citation type="submission" date="2018-02" db="EMBL/GenBank/DDBJ databases">
        <title>novel marine gammaproteobacteria from coastal saline agro ecosystem.</title>
        <authorList>
            <person name="Krishnan R."/>
            <person name="Ramesh Kumar N."/>
        </authorList>
    </citation>
    <scope>NUCLEOTIDE SEQUENCE [LARGE SCALE GENOMIC DNA]</scope>
    <source>
        <strain evidence="3 4">228</strain>
    </source>
</reference>
<keyword evidence="2" id="KW-0472">Membrane</keyword>
<dbReference type="InterPro" id="IPR019286">
    <property type="entry name" value="DUF2339_TM"/>
</dbReference>
<feature type="transmembrane region" description="Helical" evidence="2">
    <location>
        <begin position="264"/>
        <end position="283"/>
    </location>
</feature>
<evidence type="ECO:0000313" key="4">
    <source>
        <dbReference type="Proteomes" id="UP000238196"/>
    </source>
</evidence>
<feature type="transmembrane region" description="Helical" evidence="2">
    <location>
        <begin position="831"/>
        <end position="857"/>
    </location>
</feature>
<feature type="transmembrane region" description="Helical" evidence="2">
    <location>
        <begin position="186"/>
        <end position="203"/>
    </location>
</feature>
<comment type="caution">
    <text evidence="3">The sequence shown here is derived from an EMBL/GenBank/DDBJ whole genome shotgun (WGS) entry which is preliminary data.</text>
</comment>
<feature type="transmembrane region" description="Helical" evidence="2">
    <location>
        <begin position="737"/>
        <end position="759"/>
    </location>
</feature>